<dbReference type="EMBL" id="JABANO010015378">
    <property type="protein sequence ID" value="KAF4736960.1"/>
    <property type="molecule type" value="Genomic_DNA"/>
</dbReference>
<evidence type="ECO:0000313" key="3">
    <source>
        <dbReference type="Proteomes" id="UP000553632"/>
    </source>
</evidence>
<evidence type="ECO:0000256" key="1">
    <source>
        <dbReference type="SAM" id="MobiDB-lite"/>
    </source>
</evidence>
<evidence type="ECO:0000313" key="2">
    <source>
        <dbReference type="EMBL" id="KAF4736960.1"/>
    </source>
</evidence>
<dbReference type="Proteomes" id="UP000553632">
    <property type="component" value="Unassembled WGS sequence"/>
</dbReference>
<keyword evidence="3" id="KW-1185">Reference proteome</keyword>
<feature type="compositionally biased region" description="Basic residues" evidence="1">
    <location>
        <begin position="58"/>
        <end position="70"/>
    </location>
</feature>
<feature type="region of interest" description="Disordered" evidence="1">
    <location>
        <begin position="37"/>
        <end position="95"/>
    </location>
</feature>
<feature type="region of interest" description="Disordered" evidence="1">
    <location>
        <begin position="1"/>
        <end position="24"/>
    </location>
</feature>
<gene>
    <name evidence="2" type="ORF">FOZ63_011390</name>
</gene>
<sequence>MSRGAGNVYDSQVGEASGSNPGAVTFNAHLIDFDSVGGADAKKEEELPDSEPSSAGSTRKKKKHSKHGKVCMRASFRTKTSPNHESEEASSTAIVPAAASVENTSAHKMAVKAARERYHDLRANRVDAIKEARATNDRTTFEGTKMLRELPSD</sequence>
<name>A0A7J6SXV4_PEROL</name>
<dbReference type="AlphaFoldDB" id="A0A7J6SXV4"/>
<reference evidence="2 3" key="1">
    <citation type="submission" date="2020-04" db="EMBL/GenBank/DDBJ databases">
        <title>Perkinsus olseni comparative genomics.</title>
        <authorList>
            <person name="Bogema D.R."/>
        </authorList>
    </citation>
    <scope>NUCLEOTIDE SEQUENCE [LARGE SCALE GENOMIC DNA]</scope>
    <source>
        <strain evidence="2 3">ATCC PRA-207</strain>
    </source>
</reference>
<organism evidence="2 3">
    <name type="scientific">Perkinsus olseni</name>
    <name type="common">Perkinsus atlanticus</name>
    <dbReference type="NCBI Taxonomy" id="32597"/>
    <lineage>
        <taxon>Eukaryota</taxon>
        <taxon>Sar</taxon>
        <taxon>Alveolata</taxon>
        <taxon>Perkinsozoa</taxon>
        <taxon>Perkinsea</taxon>
        <taxon>Perkinsida</taxon>
        <taxon>Perkinsidae</taxon>
        <taxon>Perkinsus</taxon>
    </lineage>
</organism>
<comment type="caution">
    <text evidence="2">The sequence shown here is derived from an EMBL/GenBank/DDBJ whole genome shotgun (WGS) entry which is preliminary data.</text>
</comment>
<accession>A0A7J6SXV4</accession>
<feature type="non-terminal residue" evidence="2">
    <location>
        <position position="153"/>
    </location>
</feature>
<protein>
    <submittedName>
        <fullName evidence="2">Uncharacterized protein</fullName>
    </submittedName>
</protein>
<proteinExistence type="predicted"/>